<dbReference type="InterPro" id="IPR036779">
    <property type="entry name" value="LysM_dom_sf"/>
</dbReference>
<accession>A0LGX1</accession>
<feature type="region of interest" description="Disordered" evidence="1">
    <location>
        <begin position="327"/>
        <end position="384"/>
    </location>
</feature>
<evidence type="ECO:0000313" key="5">
    <source>
        <dbReference type="Proteomes" id="UP000001784"/>
    </source>
</evidence>
<dbReference type="eggNOG" id="COG1652">
    <property type="taxonomic scope" value="Bacteria"/>
</dbReference>
<feature type="transmembrane region" description="Helical" evidence="2">
    <location>
        <begin position="280"/>
        <end position="300"/>
    </location>
</feature>
<evidence type="ECO:0000313" key="4">
    <source>
        <dbReference type="EMBL" id="ABK16673.1"/>
    </source>
</evidence>
<dbReference type="InterPro" id="IPR003593">
    <property type="entry name" value="AAA+_ATPase"/>
</dbReference>
<dbReference type="InterPro" id="IPR049945">
    <property type="entry name" value="AAA_22"/>
</dbReference>
<dbReference type="RefSeq" id="WP_011697844.1">
    <property type="nucleotide sequence ID" value="NC_008554.1"/>
</dbReference>
<dbReference type="OrthoDB" id="9779230at2"/>
<evidence type="ECO:0000256" key="1">
    <source>
        <dbReference type="SAM" id="MobiDB-lite"/>
    </source>
</evidence>
<keyword evidence="5" id="KW-1185">Reference proteome</keyword>
<dbReference type="STRING" id="335543.Sfum_0977"/>
<feature type="compositionally biased region" description="Polar residues" evidence="1">
    <location>
        <begin position="347"/>
        <end position="360"/>
    </location>
</feature>
<keyword evidence="2" id="KW-1133">Transmembrane helix</keyword>
<protein>
    <submittedName>
        <fullName evidence="4">AAA ATPase</fullName>
    </submittedName>
</protein>
<keyword evidence="2" id="KW-0812">Transmembrane</keyword>
<dbReference type="InterPro" id="IPR027417">
    <property type="entry name" value="P-loop_NTPase"/>
</dbReference>
<reference evidence="4 5" key="1">
    <citation type="submission" date="2006-10" db="EMBL/GenBank/DDBJ databases">
        <title>Complete sequence of Syntrophobacter fumaroxidans MPOB.</title>
        <authorList>
            <consortium name="US DOE Joint Genome Institute"/>
            <person name="Copeland A."/>
            <person name="Lucas S."/>
            <person name="Lapidus A."/>
            <person name="Barry K."/>
            <person name="Detter J.C."/>
            <person name="Glavina del Rio T."/>
            <person name="Hammon N."/>
            <person name="Israni S."/>
            <person name="Pitluck S."/>
            <person name="Goltsman E.G."/>
            <person name="Martinez M."/>
            <person name="Schmutz J."/>
            <person name="Larimer F."/>
            <person name="Land M."/>
            <person name="Hauser L."/>
            <person name="Kyrpides N."/>
            <person name="Kim E."/>
            <person name="Boone D.R."/>
            <person name="Brockman F."/>
            <person name="Culley D."/>
            <person name="Ferry J."/>
            <person name="Gunsalus R."/>
            <person name="McInerney M.J."/>
            <person name="Morrison M."/>
            <person name="Plugge C."/>
            <person name="Rohlin L."/>
            <person name="Scholten J."/>
            <person name="Sieber J."/>
            <person name="Stams A.J.M."/>
            <person name="Worm P."/>
            <person name="Henstra A.M."/>
            <person name="Richardson P."/>
        </authorList>
    </citation>
    <scope>NUCLEOTIDE SEQUENCE [LARGE SCALE GENOMIC DNA]</scope>
    <source>
        <strain evidence="5">DSM 10017 / MPOB</strain>
    </source>
</reference>
<dbReference type="AlphaFoldDB" id="A0LGX1"/>
<dbReference type="PANTHER" id="PTHR35894:SF1">
    <property type="entry name" value="PHOSPHORIBULOKINASE _ URIDINE KINASE FAMILY"/>
    <property type="match status" value="1"/>
</dbReference>
<dbReference type="EMBL" id="CP000478">
    <property type="protein sequence ID" value="ABK16673.1"/>
    <property type="molecule type" value="Genomic_DNA"/>
</dbReference>
<dbReference type="GO" id="GO:0016887">
    <property type="term" value="F:ATP hydrolysis activity"/>
    <property type="evidence" value="ECO:0007669"/>
    <property type="project" value="InterPro"/>
</dbReference>
<sequence length="498" mass="54858">MYLSYYGFNKGPFHITPDPEFLFLSPTHKEALGAIIYGIEQRKGFVAITGEVGVGKTTILRSYLEGQALPHTSKKKVIYVFNANLSFQSLLKVICSELGVVPKTEDAFETVNELHKTLIEEYKQGNNVVLILDEAQNVPVETLENLRMLSNLETSKEKLIQMILIGQPEFQAKLGLDKLRQLNQRIAIRSNIVPLSREESIMYIRHRLSLVTDRWEGVFTRRAMDLIVDEAKGIPRVINILCDNTLIAGLGYQAKPVGRRIVREVIADYKGRRRMLRLRWGIALAALLVLGASALLLAPVKGFLPEIRAFRDRAVSTVSDAARMAPVTGTPTRMPVPVDAAKPEIPQTGNAEVSKNTPTVEPQPRLDQSESAQTVSAPPPVRSEAYSGAVGVAGATVHQPAGNPPVSADQVPSVFRRDESAPARTIEVPSRIIKRGETLSSIIRDTYGVVNAHLFELIRQNNPQITDADRILAGGQLFLPRISQPPERAEAAVPGVVR</sequence>
<evidence type="ECO:0000256" key="2">
    <source>
        <dbReference type="SAM" id="Phobius"/>
    </source>
</evidence>
<name>A0LGX1_SYNFM</name>
<dbReference type="InParanoid" id="A0LGX1"/>
<proteinExistence type="predicted"/>
<keyword evidence="2" id="KW-0472">Membrane</keyword>
<dbReference type="SMART" id="SM00382">
    <property type="entry name" value="AAA"/>
    <property type="match status" value="1"/>
</dbReference>
<dbReference type="KEGG" id="sfu:Sfum_0977"/>
<dbReference type="Gene3D" id="3.10.350.10">
    <property type="entry name" value="LysM domain"/>
    <property type="match status" value="1"/>
</dbReference>
<evidence type="ECO:0000259" key="3">
    <source>
        <dbReference type="SMART" id="SM00382"/>
    </source>
</evidence>
<gene>
    <name evidence="4" type="ordered locus">Sfum_0977</name>
</gene>
<dbReference type="InterPro" id="IPR052026">
    <property type="entry name" value="ExeA_AAA_ATPase_DNA-bind"/>
</dbReference>
<dbReference type="PANTHER" id="PTHR35894">
    <property type="entry name" value="GENERAL SECRETION PATHWAY PROTEIN A-RELATED"/>
    <property type="match status" value="1"/>
</dbReference>
<dbReference type="SUPFAM" id="SSF52540">
    <property type="entry name" value="P-loop containing nucleoside triphosphate hydrolases"/>
    <property type="match status" value="1"/>
</dbReference>
<dbReference type="Proteomes" id="UP000001784">
    <property type="component" value="Chromosome"/>
</dbReference>
<dbReference type="Gene3D" id="3.40.50.300">
    <property type="entry name" value="P-loop containing nucleotide triphosphate hydrolases"/>
    <property type="match status" value="1"/>
</dbReference>
<dbReference type="eggNOG" id="COG3267">
    <property type="taxonomic scope" value="Bacteria"/>
</dbReference>
<dbReference type="Pfam" id="PF13401">
    <property type="entry name" value="AAA_22"/>
    <property type="match status" value="1"/>
</dbReference>
<feature type="domain" description="AAA+ ATPase" evidence="3">
    <location>
        <begin position="42"/>
        <end position="199"/>
    </location>
</feature>
<dbReference type="HOGENOM" id="CLU_024125_2_2_7"/>
<organism evidence="4 5">
    <name type="scientific">Syntrophobacter fumaroxidans (strain DSM 10017 / MPOB)</name>
    <dbReference type="NCBI Taxonomy" id="335543"/>
    <lineage>
        <taxon>Bacteria</taxon>
        <taxon>Pseudomonadati</taxon>
        <taxon>Thermodesulfobacteriota</taxon>
        <taxon>Syntrophobacteria</taxon>
        <taxon>Syntrophobacterales</taxon>
        <taxon>Syntrophobacteraceae</taxon>
        <taxon>Syntrophobacter</taxon>
    </lineage>
</organism>